<accession>A0A9W4DT07</accession>
<feature type="region of interest" description="Disordered" evidence="1">
    <location>
        <begin position="1"/>
        <end position="38"/>
    </location>
</feature>
<gene>
    <name evidence="2" type="ORF">SCOCK_340080</name>
</gene>
<evidence type="ECO:0000313" key="3">
    <source>
        <dbReference type="Proteomes" id="UP001152519"/>
    </source>
</evidence>
<proteinExistence type="predicted"/>
<sequence length="38" mass="4169">MRPVRSHGKPYARGLTAPRGDRLRRLAGDMTDMSAAPC</sequence>
<comment type="caution">
    <text evidence="2">The sequence shown here is derived from an EMBL/GenBank/DDBJ whole genome shotgun (WGS) entry which is preliminary data.</text>
</comment>
<name>A0A9W4DT07_9ACTN</name>
<dbReference type="Proteomes" id="UP001152519">
    <property type="component" value="Unassembled WGS sequence"/>
</dbReference>
<dbReference type="EMBL" id="CAJSLV010000064">
    <property type="protein sequence ID" value="CAG6395656.1"/>
    <property type="molecule type" value="Genomic_DNA"/>
</dbReference>
<dbReference type="AlphaFoldDB" id="A0A9W4DT07"/>
<reference evidence="2" key="1">
    <citation type="submission" date="2021-05" db="EMBL/GenBank/DDBJ databases">
        <authorList>
            <person name="Arsene-Ploetze F."/>
        </authorList>
    </citation>
    <scope>NUCLEOTIDE SEQUENCE</scope>
    <source>
        <strain evidence="2">DSM 42138</strain>
    </source>
</reference>
<protein>
    <submittedName>
        <fullName evidence="2">Uncharacterized protein</fullName>
    </submittedName>
</protein>
<evidence type="ECO:0000256" key="1">
    <source>
        <dbReference type="SAM" id="MobiDB-lite"/>
    </source>
</evidence>
<feature type="compositionally biased region" description="Basic residues" evidence="1">
    <location>
        <begin position="1"/>
        <end position="10"/>
    </location>
</feature>
<organism evidence="2 3">
    <name type="scientific">Actinacidiphila cocklensis</name>
    <dbReference type="NCBI Taxonomy" id="887465"/>
    <lineage>
        <taxon>Bacteria</taxon>
        <taxon>Bacillati</taxon>
        <taxon>Actinomycetota</taxon>
        <taxon>Actinomycetes</taxon>
        <taxon>Kitasatosporales</taxon>
        <taxon>Streptomycetaceae</taxon>
        <taxon>Actinacidiphila</taxon>
    </lineage>
</organism>
<evidence type="ECO:0000313" key="2">
    <source>
        <dbReference type="EMBL" id="CAG6395656.1"/>
    </source>
</evidence>
<keyword evidence="3" id="KW-1185">Reference proteome</keyword>